<dbReference type="Proteomes" id="UP000054623">
    <property type="component" value="Unassembled WGS sequence"/>
</dbReference>
<evidence type="ECO:0000313" key="3">
    <source>
        <dbReference type="EMBL" id="KTE90725.1"/>
    </source>
</evidence>
<dbReference type="OrthoDB" id="1883643at2"/>
<accession>A0A0W1JH09</accession>
<organism evidence="3 4">
    <name type="scientific">Desulfitobacterium hafniense</name>
    <name type="common">Desulfitobacterium frappieri</name>
    <dbReference type="NCBI Taxonomy" id="49338"/>
    <lineage>
        <taxon>Bacteria</taxon>
        <taxon>Bacillati</taxon>
        <taxon>Bacillota</taxon>
        <taxon>Clostridia</taxon>
        <taxon>Eubacteriales</taxon>
        <taxon>Desulfitobacteriaceae</taxon>
        <taxon>Desulfitobacterium</taxon>
    </lineage>
</organism>
<dbReference type="SUPFAM" id="SSF53067">
    <property type="entry name" value="Actin-like ATPase domain"/>
    <property type="match status" value="2"/>
</dbReference>
<protein>
    <submittedName>
        <fullName evidence="3">Uncharacterized protein</fullName>
    </submittedName>
</protein>
<dbReference type="EMBL" id="LOCK01000035">
    <property type="protein sequence ID" value="KTE90725.1"/>
    <property type="molecule type" value="Genomic_DNA"/>
</dbReference>
<evidence type="ECO:0000259" key="1">
    <source>
        <dbReference type="Pfam" id="PF17989"/>
    </source>
</evidence>
<proteinExistence type="predicted"/>
<name>A0A0W1JH09_DESHA</name>
<dbReference type="RefSeq" id="WP_058491529.1">
    <property type="nucleotide sequence ID" value="NZ_LOCK01000035.1"/>
</dbReference>
<dbReference type="InterPro" id="IPR049067">
    <property type="entry name" value="MreB-like_C"/>
</dbReference>
<feature type="domain" description="Actin homologue MreB-like C-terminal" evidence="2">
    <location>
        <begin position="155"/>
        <end position="268"/>
    </location>
</feature>
<gene>
    <name evidence="3" type="ORF">AT727_23960</name>
</gene>
<feature type="domain" description="Actin-like protein N-terminal" evidence="1">
    <location>
        <begin position="5"/>
        <end position="136"/>
    </location>
</feature>
<dbReference type="InterPro" id="IPR043129">
    <property type="entry name" value="ATPase_NBD"/>
</dbReference>
<dbReference type="InterPro" id="IPR040607">
    <property type="entry name" value="ALP_N"/>
</dbReference>
<evidence type="ECO:0000313" key="4">
    <source>
        <dbReference type="Proteomes" id="UP000054623"/>
    </source>
</evidence>
<dbReference type="Gene3D" id="3.30.420.40">
    <property type="match status" value="2"/>
</dbReference>
<dbReference type="Pfam" id="PF21522">
    <property type="entry name" value="MreB-like_C"/>
    <property type="match status" value="1"/>
</dbReference>
<sequence length="293" mass="32727">MIKLGVDNGNYNTKSSEGMLYASGYAASDKEFIVPEMQLFFEGKYYAVGERRLRFQQDKTKEPDTFILTLPAIADAMKKAGTTNAEIALGVGLPIDSYGTQKEAFRRYFLRDNISFRFDGTFYRCRIAECKVFAQGHAALCKYYPQLKDYRSITLVDIGGYTVDILTLHDFRLDRSSCASLRMGTITLYSRIQDALQRSDILLSDGLITDAIRGEIQHTESKLIGAVMEQAVTAYCKELFNALRERGLDLRLPTVFAGGGAELLESMFHGNGLNTVAVLNRFANADGYKLLMG</sequence>
<dbReference type="CDD" id="cd10227">
    <property type="entry name" value="ASKHA_NBD_ParM-like"/>
    <property type="match status" value="1"/>
</dbReference>
<comment type="caution">
    <text evidence="3">The sequence shown here is derived from an EMBL/GenBank/DDBJ whole genome shotgun (WGS) entry which is preliminary data.</text>
</comment>
<dbReference type="AlphaFoldDB" id="A0A0W1JH09"/>
<evidence type="ECO:0000259" key="2">
    <source>
        <dbReference type="Pfam" id="PF21522"/>
    </source>
</evidence>
<reference evidence="3 4" key="1">
    <citation type="submission" date="2015-12" db="EMBL/GenBank/DDBJ databases">
        <title>Draft Genome Sequence of Desulfitobacterium hafniense Strain DH, a Sulfate-reducing Bacterium Isolated from Paddy Soils.</title>
        <authorList>
            <person name="Bao P."/>
            <person name="Zhang X."/>
            <person name="Li G."/>
        </authorList>
    </citation>
    <scope>NUCLEOTIDE SEQUENCE [LARGE SCALE GENOMIC DNA]</scope>
    <source>
        <strain evidence="3 4">DH</strain>
    </source>
</reference>
<dbReference type="Pfam" id="PF17989">
    <property type="entry name" value="ALP_N"/>
    <property type="match status" value="1"/>
</dbReference>